<evidence type="ECO:0000256" key="1">
    <source>
        <dbReference type="ARBA" id="ARBA00022676"/>
    </source>
</evidence>
<dbReference type="EMBL" id="JAINDJ010000002">
    <property type="protein sequence ID" value="KAG9459331.1"/>
    <property type="molecule type" value="Genomic_DNA"/>
</dbReference>
<keyword evidence="6" id="KW-1185">Reference proteome</keyword>
<sequence>MEENNNRGDMQGNVLRLSSLRPSGSMKSSLSGRSSPRGSPSFRRLHSSKTPRREGRSKTSALLSIRESRLIFWLILITLWTYLGFYIQSRWAHANDTAKGGFIGYQSKIGYSDIGEEQNLSVGNHTGFGAQNSSHDKSLLVGSHKDKVLKRLDAGLAHKQNRVSSRRNASSKRSKRGKTARNLRANVPIKQSAAVEIQSEDEVEEIPRTNTSYGLIVGPFDKTEDSILDWSPAKRTGTCNRKGDFARLVWSRKFLLVLHELSMTGAPLSMMELATELMSCGATVSAVVLSRKGGLMGELTRRGIKVLPDKAEFSYKTAMKADLVIAGSAVCESWIEQYLSRFPVGFNQIAWWIMENRREYFDRAKHMLNRVKMLIFLSESQLKQWLLWCEEEHIKLKLHPQIVPLSVNDELAFVAGIPCSLNTPSFSVEKMLEKKKLLRDAVRKDMGITDNDVLVMSLSSINPGKGQLLFLESARMAVQGFTGDGNSYGVTSDFEQSMGDYNQISRALLQEVKDTGKMTDGQKAKKGSRAVKKKKKSSLHRIHSSVSSSNSTILTKKLLSNNKSIQGQTLKILIGSLGSKSNKVPYVKGILQFLSQHLELSKLVLWTPATTRVASLYAAADIYVINAQGLGETFGRVTIEAMAFGLPILGTDAGGTQELVDNNITGLLHPVGRPGLPVLAQNFQYLLSNQSARHAMGMKGKKKVEKLFLKNHMYQKLAKVFVMCMKIK</sequence>
<evidence type="ECO:0000256" key="3">
    <source>
        <dbReference type="SAM" id="Phobius"/>
    </source>
</evidence>
<dbReference type="AlphaFoldDB" id="A0AAV7FH58"/>
<feature type="domain" description="Glycosyl transferase family 1" evidence="4">
    <location>
        <begin position="591"/>
        <end position="702"/>
    </location>
</feature>
<dbReference type="SUPFAM" id="SSF53756">
    <property type="entry name" value="UDP-Glycosyltransferase/glycogen phosphorylase"/>
    <property type="match status" value="2"/>
</dbReference>
<evidence type="ECO:0000256" key="2">
    <source>
        <dbReference type="SAM" id="MobiDB-lite"/>
    </source>
</evidence>
<dbReference type="GO" id="GO:0016757">
    <property type="term" value="F:glycosyltransferase activity"/>
    <property type="evidence" value="ECO:0007669"/>
    <property type="project" value="UniProtKB-KW"/>
</dbReference>
<dbReference type="Gene3D" id="3.40.50.2000">
    <property type="entry name" value="Glycogen Phosphorylase B"/>
    <property type="match status" value="1"/>
</dbReference>
<dbReference type="CDD" id="cd03801">
    <property type="entry name" value="GT4_PimA-like"/>
    <property type="match status" value="1"/>
</dbReference>
<reference evidence="5 6" key="1">
    <citation type="submission" date="2021-07" db="EMBL/GenBank/DDBJ databases">
        <title>The Aristolochia fimbriata genome: insights into angiosperm evolution, floral development and chemical biosynthesis.</title>
        <authorList>
            <person name="Jiao Y."/>
        </authorList>
    </citation>
    <scope>NUCLEOTIDE SEQUENCE [LARGE SCALE GENOMIC DNA]</scope>
    <source>
        <strain evidence="5">IBCAS-2021</strain>
        <tissue evidence="5">Leaf</tissue>
    </source>
</reference>
<evidence type="ECO:0000259" key="4">
    <source>
        <dbReference type="Pfam" id="PF00534"/>
    </source>
</evidence>
<accession>A0AAV7FH58</accession>
<comment type="caution">
    <text evidence="5">The sequence shown here is derived from an EMBL/GenBank/DDBJ whole genome shotgun (WGS) entry which is preliminary data.</text>
</comment>
<keyword evidence="1" id="KW-0328">Glycosyltransferase</keyword>
<evidence type="ECO:0000313" key="6">
    <source>
        <dbReference type="Proteomes" id="UP000825729"/>
    </source>
</evidence>
<proteinExistence type="predicted"/>
<name>A0AAV7FH58_ARIFI</name>
<keyword evidence="3" id="KW-0472">Membrane</keyword>
<evidence type="ECO:0000313" key="5">
    <source>
        <dbReference type="EMBL" id="KAG9459331.1"/>
    </source>
</evidence>
<dbReference type="PANTHER" id="PTHR47778">
    <property type="entry name" value="BNAA05G14870D PROTEIN"/>
    <property type="match status" value="1"/>
</dbReference>
<dbReference type="Proteomes" id="UP000825729">
    <property type="component" value="Unassembled WGS sequence"/>
</dbReference>
<dbReference type="Pfam" id="PF16994">
    <property type="entry name" value="Glyco_trans_4_5"/>
    <property type="match status" value="1"/>
</dbReference>
<keyword evidence="3" id="KW-1133">Transmembrane helix</keyword>
<feature type="transmembrane region" description="Helical" evidence="3">
    <location>
        <begin position="70"/>
        <end position="87"/>
    </location>
</feature>
<organism evidence="5 6">
    <name type="scientific">Aristolochia fimbriata</name>
    <name type="common">White veined hardy Dutchman's pipe vine</name>
    <dbReference type="NCBI Taxonomy" id="158543"/>
    <lineage>
        <taxon>Eukaryota</taxon>
        <taxon>Viridiplantae</taxon>
        <taxon>Streptophyta</taxon>
        <taxon>Embryophyta</taxon>
        <taxon>Tracheophyta</taxon>
        <taxon>Spermatophyta</taxon>
        <taxon>Magnoliopsida</taxon>
        <taxon>Magnoliidae</taxon>
        <taxon>Piperales</taxon>
        <taxon>Aristolochiaceae</taxon>
        <taxon>Aristolochia</taxon>
    </lineage>
</organism>
<keyword evidence="3" id="KW-0812">Transmembrane</keyword>
<dbReference type="Pfam" id="PF00534">
    <property type="entry name" value="Glycos_transf_1"/>
    <property type="match status" value="1"/>
</dbReference>
<feature type="region of interest" description="Disordered" evidence="2">
    <location>
        <begin position="1"/>
        <end position="59"/>
    </location>
</feature>
<dbReference type="InterPro" id="IPR001296">
    <property type="entry name" value="Glyco_trans_1"/>
</dbReference>
<keyword evidence="1" id="KW-0808">Transferase</keyword>
<feature type="compositionally biased region" description="Low complexity" evidence="2">
    <location>
        <begin position="17"/>
        <end position="41"/>
    </location>
</feature>
<dbReference type="PANTHER" id="PTHR47778:SF2">
    <property type="entry name" value="GLYCOSYL TRANSFERASE FAMILY 1 DOMAIN-CONTAINING PROTEIN"/>
    <property type="match status" value="1"/>
</dbReference>
<protein>
    <recommendedName>
        <fullName evidence="4">Glycosyl transferase family 1 domain-containing protein</fullName>
    </recommendedName>
</protein>
<gene>
    <name evidence="5" type="ORF">H6P81_003839</name>
</gene>
<dbReference type="InterPro" id="IPR041693">
    <property type="entry name" value="Glyco_trans_4_5"/>
</dbReference>
<feature type="region of interest" description="Disordered" evidence="2">
    <location>
        <begin position="159"/>
        <end position="181"/>
    </location>
</feature>